<name>A0ABT4RKL6_9ACTN</name>
<dbReference type="PANTHER" id="PTHR34322:SF2">
    <property type="entry name" value="TRANSPOSASE IS200-LIKE DOMAIN-CONTAINING PROTEIN"/>
    <property type="match status" value="1"/>
</dbReference>
<reference evidence="2" key="1">
    <citation type="submission" date="2022-10" db="EMBL/GenBank/DDBJ databases">
        <title>The WGS of Solirubrobacter sp. CPCC 204708.</title>
        <authorList>
            <person name="Jiang Z."/>
        </authorList>
    </citation>
    <scope>NUCLEOTIDE SEQUENCE</scope>
    <source>
        <strain evidence="2">CPCC 204708</strain>
    </source>
</reference>
<protein>
    <submittedName>
        <fullName evidence="2">Transposase</fullName>
    </submittedName>
</protein>
<dbReference type="Proteomes" id="UP001147700">
    <property type="component" value="Unassembled WGS sequence"/>
</dbReference>
<dbReference type="InterPro" id="IPR002686">
    <property type="entry name" value="Transposase_17"/>
</dbReference>
<dbReference type="EMBL" id="JAPCID010000021">
    <property type="protein sequence ID" value="MDA0139040.1"/>
    <property type="molecule type" value="Genomic_DNA"/>
</dbReference>
<evidence type="ECO:0000259" key="1">
    <source>
        <dbReference type="SMART" id="SM01321"/>
    </source>
</evidence>
<dbReference type="Pfam" id="PF01797">
    <property type="entry name" value="Y1_Tnp"/>
    <property type="match status" value="1"/>
</dbReference>
<keyword evidence="3" id="KW-1185">Reference proteome</keyword>
<proteinExistence type="predicted"/>
<sequence length="176" mass="19781">MYARGAAKQQIFLDDLDRRRYLSLLARVTNRMAWRCLAYCLMGNHMHLMIETPQPNLGRGMQRLQGTYAQAFNLRHEAAGHVFGARYGSTSVFTDPQLWITAAYIARNPVEAGFCAAPDAWPWSSFNAIVTADYPAWLDAPRLLSYSPRPAAIRFRSTASSSLHNLKGSDPFRLLG</sequence>
<feature type="domain" description="Transposase IS200-like" evidence="1">
    <location>
        <begin position="1"/>
        <end position="108"/>
    </location>
</feature>
<dbReference type="Gene3D" id="3.30.70.1290">
    <property type="entry name" value="Transposase IS200-like"/>
    <property type="match status" value="1"/>
</dbReference>
<dbReference type="PANTHER" id="PTHR34322">
    <property type="entry name" value="TRANSPOSASE, Y1_TNP DOMAIN-CONTAINING"/>
    <property type="match status" value="1"/>
</dbReference>
<gene>
    <name evidence="2" type="ORF">OJ962_16185</name>
</gene>
<dbReference type="InterPro" id="IPR036515">
    <property type="entry name" value="Transposase_17_sf"/>
</dbReference>
<evidence type="ECO:0000313" key="2">
    <source>
        <dbReference type="EMBL" id="MDA0139040.1"/>
    </source>
</evidence>
<evidence type="ECO:0000313" key="3">
    <source>
        <dbReference type="Proteomes" id="UP001147700"/>
    </source>
</evidence>
<dbReference type="SUPFAM" id="SSF143422">
    <property type="entry name" value="Transposase IS200-like"/>
    <property type="match status" value="1"/>
</dbReference>
<organism evidence="2 3">
    <name type="scientific">Solirubrobacter deserti</name>
    <dbReference type="NCBI Taxonomy" id="2282478"/>
    <lineage>
        <taxon>Bacteria</taxon>
        <taxon>Bacillati</taxon>
        <taxon>Actinomycetota</taxon>
        <taxon>Thermoleophilia</taxon>
        <taxon>Solirubrobacterales</taxon>
        <taxon>Solirubrobacteraceae</taxon>
        <taxon>Solirubrobacter</taxon>
    </lineage>
</organism>
<dbReference type="RefSeq" id="WP_202954905.1">
    <property type="nucleotide sequence ID" value="NZ_JAPCID010000021.1"/>
</dbReference>
<accession>A0ABT4RKL6</accession>
<dbReference type="SMART" id="SM01321">
    <property type="entry name" value="Y1_Tnp"/>
    <property type="match status" value="1"/>
</dbReference>
<comment type="caution">
    <text evidence="2">The sequence shown here is derived from an EMBL/GenBank/DDBJ whole genome shotgun (WGS) entry which is preliminary data.</text>
</comment>